<name>A0AAN6YYI7_9PEZI</name>
<dbReference type="GeneID" id="87832602"/>
<evidence type="ECO:0000256" key="1">
    <source>
        <dbReference type="SAM" id="Coils"/>
    </source>
</evidence>
<feature type="coiled-coil region" evidence="1">
    <location>
        <begin position="96"/>
        <end position="169"/>
    </location>
</feature>
<keyword evidence="1" id="KW-0175">Coiled coil</keyword>
<protein>
    <submittedName>
        <fullName evidence="2">Uncharacterized protein</fullName>
    </submittedName>
</protein>
<dbReference type="Proteomes" id="UP001302602">
    <property type="component" value="Unassembled WGS sequence"/>
</dbReference>
<organism evidence="2 3">
    <name type="scientific">Parathielavia appendiculata</name>
    <dbReference type="NCBI Taxonomy" id="2587402"/>
    <lineage>
        <taxon>Eukaryota</taxon>
        <taxon>Fungi</taxon>
        <taxon>Dikarya</taxon>
        <taxon>Ascomycota</taxon>
        <taxon>Pezizomycotina</taxon>
        <taxon>Sordariomycetes</taxon>
        <taxon>Sordariomycetidae</taxon>
        <taxon>Sordariales</taxon>
        <taxon>Chaetomiaceae</taxon>
        <taxon>Parathielavia</taxon>
    </lineage>
</organism>
<dbReference type="EMBL" id="MU853273">
    <property type="protein sequence ID" value="KAK4118298.1"/>
    <property type="molecule type" value="Genomic_DNA"/>
</dbReference>
<comment type="caution">
    <text evidence="2">The sequence shown here is derived from an EMBL/GenBank/DDBJ whole genome shotgun (WGS) entry which is preliminary data.</text>
</comment>
<keyword evidence="3" id="KW-1185">Reference proteome</keyword>
<gene>
    <name evidence="2" type="ORF">N657DRAFT_675631</name>
</gene>
<dbReference type="AlphaFoldDB" id="A0AAN6YYI7"/>
<dbReference type="RefSeq" id="XP_062642071.1">
    <property type="nucleotide sequence ID" value="XM_062795834.1"/>
</dbReference>
<evidence type="ECO:0000313" key="3">
    <source>
        <dbReference type="Proteomes" id="UP001302602"/>
    </source>
</evidence>
<sequence>MASDSTSIPTKQDVEILQRQFDSKFFEYQLSCRDTKVTAAQVPATATRLLNGALAWLHEVAVFIRGNYDPSTADAGKRANLFKSTAAAFLHASDMVHNARSVIAEKEQKMNSLQTEFAAQKTSIDGVITNARHAIETATREQGEKTAMLEKLKEQLKAQSDVQRDLEEKYHDWQDKDAKANAIASIFHAGELWKYVEELIPPLDFHSKAANAKAEVAKSESLVSDTEKSIRELSESIQVLGSRRDALLALKGSLDLMETKLADEKTTAGQCVTEIAALAKVARGLYSKALTLSKKAKIIVDPTSPKRSKDVLAGLIMAICESVLEGQKLGVDKKVKFVVDEIIGHYGSEVPEDITAIASRISYARSKRAPPAQHLEILGASYAGIDITPAVREAVIQDGNKALSLRPRTSSGWGFIYTFLNGRDPMPGVKKALTVLYQFEGQEMELLVTWDGSEGDTDEVLITEPLPPAKDRVREKGWNITRIPMTTSMDDIDEEAVAVLAIAYGYEYCTPEKNPDIYTNIAELALGDTYQVSSETFGGNLVPNVTKTATVFYTRGLSPVFVAGAQDFGDLVFEE</sequence>
<evidence type="ECO:0000313" key="2">
    <source>
        <dbReference type="EMBL" id="KAK4118298.1"/>
    </source>
</evidence>
<reference evidence="2" key="2">
    <citation type="submission" date="2023-05" db="EMBL/GenBank/DDBJ databases">
        <authorList>
            <consortium name="Lawrence Berkeley National Laboratory"/>
            <person name="Steindorff A."/>
            <person name="Hensen N."/>
            <person name="Bonometti L."/>
            <person name="Westerberg I."/>
            <person name="Brannstrom I.O."/>
            <person name="Guillou S."/>
            <person name="Cros-Aarteil S."/>
            <person name="Calhoun S."/>
            <person name="Haridas S."/>
            <person name="Kuo A."/>
            <person name="Mondo S."/>
            <person name="Pangilinan J."/>
            <person name="Riley R."/>
            <person name="Labutti K."/>
            <person name="Andreopoulos B."/>
            <person name="Lipzen A."/>
            <person name="Chen C."/>
            <person name="Yanf M."/>
            <person name="Daum C."/>
            <person name="Ng V."/>
            <person name="Clum A."/>
            <person name="Ohm R."/>
            <person name="Martin F."/>
            <person name="Silar P."/>
            <person name="Natvig D."/>
            <person name="Lalanne C."/>
            <person name="Gautier V."/>
            <person name="Ament-Velasquez S.L."/>
            <person name="Kruys A."/>
            <person name="Hutchinson M.I."/>
            <person name="Powell A.J."/>
            <person name="Barry K."/>
            <person name="Miller A.N."/>
            <person name="Grigoriev I.V."/>
            <person name="Debuchy R."/>
            <person name="Gladieux P."/>
            <person name="Thoren M.H."/>
            <person name="Johannesson H."/>
        </authorList>
    </citation>
    <scope>NUCLEOTIDE SEQUENCE</scope>
    <source>
        <strain evidence="2">CBS 731.68</strain>
    </source>
</reference>
<reference evidence="2" key="1">
    <citation type="journal article" date="2023" name="Mol. Phylogenet. Evol.">
        <title>Genome-scale phylogeny and comparative genomics of the fungal order Sordariales.</title>
        <authorList>
            <person name="Hensen N."/>
            <person name="Bonometti L."/>
            <person name="Westerberg I."/>
            <person name="Brannstrom I.O."/>
            <person name="Guillou S."/>
            <person name="Cros-Aarteil S."/>
            <person name="Calhoun S."/>
            <person name="Haridas S."/>
            <person name="Kuo A."/>
            <person name="Mondo S."/>
            <person name="Pangilinan J."/>
            <person name="Riley R."/>
            <person name="LaButti K."/>
            <person name="Andreopoulos B."/>
            <person name="Lipzen A."/>
            <person name="Chen C."/>
            <person name="Yan M."/>
            <person name="Daum C."/>
            <person name="Ng V."/>
            <person name="Clum A."/>
            <person name="Steindorff A."/>
            <person name="Ohm R.A."/>
            <person name="Martin F."/>
            <person name="Silar P."/>
            <person name="Natvig D.O."/>
            <person name="Lalanne C."/>
            <person name="Gautier V."/>
            <person name="Ament-Velasquez S.L."/>
            <person name="Kruys A."/>
            <person name="Hutchinson M.I."/>
            <person name="Powell A.J."/>
            <person name="Barry K."/>
            <person name="Miller A.N."/>
            <person name="Grigoriev I.V."/>
            <person name="Debuchy R."/>
            <person name="Gladieux P."/>
            <person name="Hiltunen Thoren M."/>
            <person name="Johannesson H."/>
        </authorList>
    </citation>
    <scope>NUCLEOTIDE SEQUENCE</scope>
    <source>
        <strain evidence="2">CBS 731.68</strain>
    </source>
</reference>
<accession>A0AAN6YYI7</accession>
<proteinExistence type="predicted"/>